<evidence type="ECO:0000313" key="2">
    <source>
        <dbReference type="Proteomes" id="UP000504617"/>
    </source>
</evidence>
<keyword evidence="2" id="KW-1185">Reference proteome</keyword>
<dbReference type="Proteomes" id="UP000504617">
    <property type="component" value="Unplaced"/>
</dbReference>
<reference evidence="3" key="1">
    <citation type="submission" date="2025-08" db="UniProtKB">
        <authorList>
            <consortium name="RefSeq"/>
        </authorList>
    </citation>
    <scope>IDENTIFICATION</scope>
    <source>
        <tissue evidence="3">Skeletal muscle</tissue>
    </source>
</reference>
<feature type="compositionally biased region" description="Polar residues" evidence="1">
    <location>
        <begin position="77"/>
        <end position="93"/>
    </location>
</feature>
<feature type="region of interest" description="Disordered" evidence="1">
    <location>
        <begin position="51"/>
        <end position="116"/>
    </location>
</feature>
<sequence>MNLRAAGASLLMRTPSTRRTFLPPSRFHRSYSPGMADIISETIERGIAAGIKHRSSNHCPPRRSVSSSGSRRRNGDLSASSSHELPGTSSQPSVFREEERPARDSDLSEDEGLPPNPPTVVSLLFNVFFLSPRRLRVNIPSPKAQQGTEADRVDTTDPLFIQPKVEKEMIPSPRLFIDVVQNEWASPGTCPLPNTLDKRLYNVGPELTKALEVLSIDLPIIGLSSPNAASAASEEALRPEDERIKQTLVKGHQASVWAVRAGTSASFFSRSALLWLRQLHARLLARDSRACRDINKLKVALE</sequence>
<dbReference type="OrthoDB" id="10636805at2759"/>
<dbReference type="AlphaFoldDB" id="A0A6I9Z4Q7"/>
<proteinExistence type="predicted"/>
<dbReference type="KEGG" id="tsr:106556739"/>
<evidence type="ECO:0000313" key="3">
    <source>
        <dbReference type="RefSeq" id="XP_013931194.1"/>
    </source>
</evidence>
<gene>
    <name evidence="3" type="primary">LOC106556739</name>
</gene>
<dbReference type="RefSeq" id="XP_013931194.1">
    <property type="nucleotide sequence ID" value="XM_014075719.1"/>
</dbReference>
<organism evidence="2 3">
    <name type="scientific">Thamnophis sirtalis</name>
    <dbReference type="NCBI Taxonomy" id="35019"/>
    <lineage>
        <taxon>Eukaryota</taxon>
        <taxon>Metazoa</taxon>
        <taxon>Chordata</taxon>
        <taxon>Craniata</taxon>
        <taxon>Vertebrata</taxon>
        <taxon>Euteleostomi</taxon>
        <taxon>Lepidosauria</taxon>
        <taxon>Squamata</taxon>
        <taxon>Bifurcata</taxon>
        <taxon>Unidentata</taxon>
        <taxon>Episquamata</taxon>
        <taxon>Toxicofera</taxon>
        <taxon>Serpentes</taxon>
        <taxon>Colubroidea</taxon>
        <taxon>Colubridae</taxon>
        <taxon>Natricinae</taxon>
        <taxon>Thamnophis</taxon>
    </lineage>
</organism>
<name>A0A6I9Z4Q7_9SAUR</name>
<evidence type="ECO:0000256" key="1">
    <source>
        <dbReference type="SAM" id="MobiDB-lite"/>
    </source>
</evidence>
<dbReference type="GeneID" id="106556739"/>
<accession>A0A6I9Z4Q7</accession>
<protein>
    <submittedName>
        <fullName evidence="3">Uncharacterized protein LOC106556739</fullName>
    </submittedName>
</protein>
<feature type="compositionally biased region" description="Basic and acidic residues" evidence="1">
    <location>
        <begin position="95"/>
        <end position="106"/>
    </location>
</feature>
<dbReference type="Gene3D" id="1.10.287.3160">
    <property type="match status" value="1"/>
</dbReference>